<sequence>MPTSNKASHAWIFGDNIDTDLLAPGAYMKASLSELASHCLEAVNKDFAQQVKKGDFVVAGEAFGIGSSREQAAQALVELGVSAIIAKSFARIFYRNALNLGLPVLVCAEVDKISKADQLIVDPIAGVITNVTTQETYQCDPIHPELMAIVNAGGLMPFLKAKFARQS</sequence>
<evidence type="ECO:0000313" key="10">
    <source>
        <dbReference type="Proteomes" id="UP000199297"/>
    </source>
</evidence>
<dbReference type="Proteomes" id="UP000199297">
    <property type="component" value="Unassembled WGS sequence"/>
</dbReference>
<evidence type="ECO:0000313" key="9">
    <source>
        <dbReference type="EMBL" id="SEL93817.1"/>
    </source>
</evidence>
<evidence type="ECO:0000256" key="3">
    <source>
        <dbReference type="ARBA" id="ARBA00004729"/>
    </source>
</evidence>
<dbReference type="NCBIfam" id="TIGR02087">
    <property type="entry name" value="LEUD_arch"/>
    <property type="match status" value="1"/>
</dbReference>
<dbReference type="RefSeq" id="WP_085286209.1">
    <property type="nucleotide sequence ID" value="NZ_FOBI01000036.1"/>
</dbReference>
<comment type="similarity">
    <text evidence="4">Belongs to the LeuD family. LeuD type 2 subfamily.</text>
</comment>
<evidence type="ECO:0000256" key="6">
    <source>
        <dbReference type="ARBA" id="ARBA00011998"/>
    </source>
</evidence>
<feature type="domain" description="Aconitase A/isopropylmalate dehydratase small subunit swivel" evidence="8">
    <location>
        <begin position="44"/>
        <end position="102"/>
    </location>
</feature>
<dbReference type="InterPro" id="IPR015928">
    <property type="entry name" value="Aconitase/3IPM_dehydase_swvl"/>
</dbReference>
<comment type="pathway">
    <text evidence="3">Amino-acid biosynthesis; L-leucine biosynthesis; L-leucine from 3-methyl-2-oxobutanoate: step 2/4.</text>
</comment>
<dbReference type="InterPro" id="IPR000573">
    <property type="entry name" value="AconitaseA/IPMdHydase_ssu_swvl"/>
</dbReference>
<reference evidence="10" key="1">
    <citation type="submission" date="2016-10" db="EMBL/GenBank/DDBJ databases">
        <authorList>
            <person name="Varghese N."/>
            <person name="Submissions S."/>
        </authorList>
    </citation>
    <scope>NUCLEOTIDE SEQUENCE [LARGE SCALE GENOMIC DNA]</scope>
    <source>
        <strain evidence="10">CGMCC 1.9127</strain>
    </source>
</reference>
<keyword evidence="10" id="KW-1185">Reference proteome</keyword>
<dbReference type="SUPFAM" id="SSF52016">
    <property type="entry name" value="LeuD/IlvD-like"/>
    <property type="match status" value="1"/>
</dbReference>
<dbReference type="InterPro" id="IPR011827">
    <property type="entry name" value="LeuD_type2/HacB/DmdB"/>
</dbReference>
<comment type="subunit">
    <text evidence="5">Heterodimer of LeuC and LeuD.</text>
</comment>
<dbReference type="AlphaFoldDB" id="A0A1H7UC11"/>
<evidence type="ECO:0000259" key="8">
    <source>
        <dbReference type="Pfam" id="PF00694"/>
    </source>
</evidence>
<evidence type="ECO:0000256" key="1">
    <source>
        <dbReference type="ARBA" id="ARBA00000491"/>
    </source>
</evidence>
<dbReference type="InterPro" id="IPR033940">
    <property type="entry name" value="IPMI_Swivel"/>
</dbReference>
<dbReference type="GO" id="GO:0003861">
    <property type="term" value="F:3-isopropylmalate dehydratase activity"/>
    <property type="evidence" value="ECO:0007669"/>
    <property type="project" value="UniProtKB-EC"/>
</dbReference>
<dbReference type="OrthoDB" id="9777465at2"/>
<dbReference type="Pfam" id="PF00694">
    <property type="entry name" value="Aconitase_C"/>
    <property type="match status" value="1"/>
</dbReference>
<protein>
    <recommendedName>
        <fullName evidence="6">3-isopropylmalate dehydratase</fullName>
        <ecNumber evidence="6">4.2.1.33</ecNumber>
    </recommendedName>
</protein>
<dbReference type="PANTHER" id="PTHR43345">
    <property type="entry name" value="3-ISOPROPYLMALATE DEHYDRATASE SMALL SUBUNIT 2-RELATED-RELATED"/>
    <property type="match status" value="1"/>
</dbReference>
<dbReference type="STRING" id="641665.GCA_002104455_02536"/>
<evidence type="ECO:0000256" key="7">
    <source>
        <dbReference type="ARBA" id="ARBA00023239"/>
    </source>
</evidence>
<organism evidence="9 10">
    <name type="scientific">Colwellia chukchiensis</name>
    <dbReference type="NCBI Taxonomy" id="641665"/>
    <lineage>
        <taxon>Bacteria</taxon>
        <taxon>Pseudomonadati</taxon>
        <taxon>Pseudomonadota</taxon>
        <taxon>Gammaproteobacteria</taxon>
        <taxon>Alteromonadales</taxon>
        <taxon>Colwelliaceae</taxon>
        <taxon>Colwellia</taxon>
    </lineage>
</organism>
<proteinExistence type="inferred from homology"/>
<dbReference type="EC" id="4.2.1.33" evidence="6"/>
<keyword evidence="7" id="KW-0456">Lyase</keyword>
<comment type="function">
    <text evidence="2">Catalyzes the isomerization between 2-isopropylmalate and 3-isopropylmalate, via the formation of 2-isopropylmaleate.</text>
</comment>
<dbReference type="PANTHER" id="PTHR43345:SF2">
    <property type="entry name" value="3-ISOPROPYLMALATE DEHYDRATASE SMALL SUBUNIT 1"/>
    <property type="match status" value="1"/>
</dbReference>
<evidence type="ECO:0000256" key="2">
    <source>
        <dbReference type="ARBA" id="ARBA00002695"/>
    </source>
</evidence>
<dbReference type="EMBL" id="FOBI01000036">
    <property type="protein sequence ID" value="SEL93817.1"/>
    <property type="molecule type" value="Genomic_DNA"/>
</dbReference>
<name>A0A1H7UC11_9GAMM</name>
<dbReference type="InterPro" id="IPR050075">
    <property type="entry name" value="LeuD"/>
</dbReference>
<evidence type="ECO:0000256" key="5">
    <source>
        <dbReference type="ARBA" id="ARBA00011271"/>
    </source>
</evidence>
<gene>
    <name evidence="9" type="ORF">SAMN05216262_1366</name>
</gene>
<dbReference type="CDD" id="cd01577">
    <property type="entry name" value="IPMI_Swivel"/>
    <property type="match status" value="1"/>
</dbReference>
<evidence type="ECO:0000256" key="4">
    <source>
        <dbReference type="ARBA" id="ARBA00009869"/>
    </source>
</evidence>
<accession>A0A1H7UC11</accession>
<dbReference type="Gene3D" id="3.20.19.10">
    <property type="entry name" value="Aconitase, domain 4"/>
    <property type="match status" value="1"/>
</dbReference>
<comment type="catalytic activity">
    <reaction evidence="1">
        <text>(2R,3S)-3-isopropylmalate = (2S)-2-isopropylmalate</text>
        <dbReference type="Rhea" id="RHEA:32287"/>
        <dbReference type="ChEBI" id="CHEBI:1178"/>
        <dbReference type="ChEBI" id="CHEBI:35121"/>
        <dbReference type="EC" id="4.2.1.33"/>
    </reaction>
</comment>